<gene>
    <name evidence="2" type="ORF">ACHAWO_001825</name>
</gene>
<protein>
    <submittedName>
        <fullName evidence="2">Uncharacterized protein</fullName>
    </submittedName>
</protein>
<dbReference type="EMBL" id="JALLPJ020001356">
    <property type="protein sequence ID" value="KAL3767929.1"/>
    <property type="molecule type" value="Genomic_DNA"/>
</dbReference>
<evidence type="ECO:0000313" key="3">
    <source>
        <dbReference type="Proteomes" id="UP001530400"/>
    </source>
</evidence>
<feature type="compositionally biased region" description="Polar residues" evidence="1">
    <location>
        <begin position="104"/>
        <end position="117"/>
    </location>
</feature>
<accession>A0ABD3MVE1</accession>
<reference evidence="2 3" key="1">
    <citation type="submission" date="2024-10" db="EMBL/GenBank/DDBJ databases">
        <title>Updated reference genomes for cyclostephanoid diatoms.</title>
        <authorList>
            <person name="Roberts W.R."/>
            <person name="Alverson A.J."/>
        </authorList>
    </citation>
    <scope>NUCLEOTIDE SEQUENCE [LARGE SCALE GENOMIC DNA]</scope>
    <source>
        <strain evidence="2 3">AJA010-31</strain>
    </source>
</reference>
<feature type="region of interest" description="Disordered" evidence="1">
    <location>
        <begin position="98"/>
        <end position="117"/>
    </location>
</feature>
<dbReference type="AlphaFoldDB" id="A0ABD3MVE1"/>
<name>A0ABD3MVE1_9STRA</name>
<comment type="caution">
    <text evidence="2">The sequence shown here is derived from an EMBL/GenBank/DDBJ whole genome shotgun (WGS) entry which is preliminary data.</text>
</comment>
<organism evidence="2 3">
    <name type="scientific">Cyclotella atomus</name>
    <dbReference type="NCBI Taxonomy" id="382360"/>
    <lineage>
        <taxon>Eukaryota</taxon>
        <taxon>Sar</taxon>
        <taxon>Stramenopiles</taxon>
        <taxon>Ochrophyta</taxon>
        <taxon>Bacillariophyta</taxon>
        <taxon>Coscinodiscophyceae</taxon>
        <taxon>Thalassiosirophycidae</taxon>
        <taxon>Stephanodiscales</taxon>
        <taxon>Stephanodiscaceae</taxon>
        <taxon>Cyclotella</taxon>
    </lineage>
</organism>
<keyword evidence="3" id="KW-1185">Reference proteome</keyword>
<sequence length="293" mass="33392">MKTILCRHAHSQHYNCCKVHRFQHVSSSSSADDMSARQRALYDEATSITRALYRRCLESIRVLAKGALDHRITCDSDTGNDNDEMEFAAREKSELSKFDELSDSKSPSTASLLSPPVNRTNELSSRAYYYSSFCRENFEGHWNLLGVHGFHIDKKVHGLGHIVGGQANNQYQGGHHHLGGQIASQYVGQYAAVTSDHEQNKSHYTWNEGQIQQFVYLIRSGEEKRAWILQDYKFGDPCVGNGWPKELEERLERFEVDANSLVKEIYKQKGWMHSSDIANPVESEDDSDDEEDL</sequence>
<dbReference type="Proteomes" id="UP001530400">
    <property type="component" value="Unassembled WGS sequence"/>
</dbReference>
<evidence type="ECO:0000256" key="1">
    <source>
        <dbReference type="SAM" id="MobiDB-lite"/>
    </source>
</evidence>
<proteinExistence type="predicted"/>
<evidence type="ECO:0000313" key="2">
    <source>
        <dbReference type="EMBL" id="KAL3767929.1"/>
    </source>
</evidence>